<dbReference type="EMBL" id="KK914304">
    <property type="protein sequence ID" value="KDP42331.1"/>
    <property type="molecule type" value="Genomic_DNA"/>
</dbReference>
<reference evidence="2 3" key="1">
    <citation type="journal article" date="2014" name="PLoS ONE">
        <title>Global Analysis of Gene Expression Profiles in Physic Nut (Jatropha curcas L.) Seedlings Exposed to Salt Stress.</title>
        <authorList>
            <person name="Zhang L."/>
            <person name="Zhang C."/>
            <person name="Wu P."/>
            <person name="Chen Y."/>
            <person name="Li M."/>
            <person name="Jiang H."/>
            <person name="Wu G."/>
        </authorList>
    </citation>
    <scope>NUCLEOTIDE SEQUENCE [LARGE SCALE GENOMIC DNA]</scope>
    <source>
        <strain evidence="3">cv. GZQX0401</strain>
        <tissue evidence="2">Young leaves</tissue>
    </source>
</reference>
<proteinExistence type="predicted"/>
<organism evidence="2 3">
    <name type="scientific">Jatropha curcas</name>
    <name type="common">Barbados nut</name>
    <dbReference type="NCBI Taxonomy" id="180498"/>
    <lineage>
        <taxon>Eukaryota</taxon>
        <taxon>Viridiplantae</taxon>
        <taxon>Streptophyta</taxon>
        <taxon>Embryophyta</taxon>
        <taxon>Tracheophyta</taxon>
        <taxon>Spermatophyta</taxon>
        <taxon>Magnoliopsida</taxon>
        <taxon>eudicotyledons</taxon>
        <taxon>Gunneridae</taxon>
        <taxon>Pentapetalae</taxon>
        <taxon>rosids</taxon>
        <taxon>fabids</taxon>
        <taxon>Malpighiales</taxon>
        <taxon>Euphorbiaceae</taxon>
        <taxon>Crotonoideae</taxon>
        <taxon>Jatropheae</taxon>
        <taxon>Jatropha</taxon>
    </lineage>
</organism>
<evidence type="ECO:0000313" key="3">
    <source>
        <dbReference type="Proteomes" id="UP000027138"/>
    </source>
</evidence>
<feature type="region of interest" description="Disordered" evidence="1">
    <location>
        <begin position="41"/>
        <end position="65"/>
    </location>
</feature>
<protein>
    <submittedName>
        <fullName evidence="2">Uncharacterized protein</fullName>
    </submittedName>
</protein>
<gene>
    <name evidence="2" type="ORF">JCGZ_02804</name>
</gene>
<evidence type="ECO:0000313" key="2">
    <source>
        <dbReference type="EMBL" id="KDP42331.1"/>
    </source>
</evidence>
<sequence>MDPDSVSVSRVNGRSAPPCAPTAMICVIWKTTAPDDLDLMETTGLPPVGMEKKRDNGKTMRGLVK</sequence>
<dbReference type="AlphaFoldDB" id="A0A067L1J6"/>
<accession>A0A067L1J6</accession>
<dbReference type="Proteomes" id="UP000027138">
    <property type="component" value="Unassembled WGS sequence"/>
</dbReference>
<evidence type="ECO:0000256" key="1">
    <source>
        <dbReference type="SAM" id="MobiDB-lite"/>
    </source>
</evidence>
<keyword evidence="3" id="KW-1185">Reference proteome</keyword>
<name>A0A067L1J6_JATCU</name>